<feature type="domain" description="MOSC" evidence="1">
    <location>
        <begin position="125"/>
        <end position="266"/>
    </location>
</feature>
<name>A0ABT1QQL2_9GAMM</name>
<dbReference type="PANTHER" id="PTHR14237:SF19">
    <property type="entry name" value="MITOCHONDRIAL AMIDOXIME REDUCING COMPONENT 1"/>
    <property type="match status" value="1"/>
</dbReference>
<protein>
    <submittedName>
        <fullName evidence="2">MOSC domain-containing protein</fullName>
    </submittedName>
</protein>
<dbReference type="PROSITE" id="PS51340">
    <property type="entry name" value="MOSC"/>
    <property type="match status" value="1"/>
</dbReference>
<gene>
    <name evidence="2" type="ORF">NM961_07635</name>
</gene>
<dbReference type="InterPro" id="IPR005302">
    <property type="entry name" value="MoCF_Sase_C"/>
</dbReference>
<reference evidence="2" key="1">
    <citation type="submission" date="2022-07" db="EMBL/GenBank/DDBJ databases">
        <title>Tahibacter sp., a new gammaproteobacterium isolated from the silt sample collected at pig farm.</title>
        <authorList>
            <person name="Chen H."/>
        </authorList>
    </citation>
    <scope>NUCLEOTIDE SEQUENCE</scope>
    <source>
        <strain evidence="2">P2K</strain>
    </source>
</reference>
<evidence type="ECO:0000313" key="2">
    <source>
        <dbReference type="EMBL" id="MCQ4164580.1"/>
    </source>
</evidence>
<dbReference type="RefSeq" id="WP_255913411.1">
    <property type="nucleotide sequence ID" value="NZ_JANFQO010000005.1"/>
</dbReference>
<evidence type="ECO:0000313" key="3">
    <source>
        <dbReference type="Proteomes" id="UP001165498"/>
    </source>
</evidence>
<dbReference type="Proteomes" id="UP001165498">
    <property type="component" value="Unassembled WGS sequence"/>
</dbReference>
<proteinExistence type="predicted"/>
<dbReference type="InterPro" id="IPR011037">
    <property type="entry name" value="Pyrv_Knase-like_insert_dom_sf"/>
</dbReference>
<dbReference type="InterPro" id="IPR005303">
    <property type="entry name" value="MOCOS_middle"/>
</dbReference>
<organism evidence="2 3">
    <name type="scientific">Tahibacter harae</name>
    <dbReference type="NCBI Taxonomy" id="2963937"/>
    <lineage>
        <taxon>Bacteria</taxon>
        <taxon>Pseudomonadati</taxon>
        <taxon>Pseudomonadota</taxon>
        <taxon>Gammaproteobacteria</taxon>
        <taxon>Lysobacterales</taxon>
        <taxon>Rhodanobacteraceae</taxon>
        <taxon>Tahibacter</taxon>
    </lineage>
</organism>
<keyword evidence="3" id="KW-1185">Reference proteome</keyword>
<comment type="caution">
    <text evidence="2">The sequence shown here is derived from an EMBL/GenBank/DDBJ whole genome shotgun (WGS) entry which is preliminary data.</text>
</comment>
<dbReference type="SUPFAM" id="SSF50800">
    <property type="entry name" value="PK beta-barrel domain-like"/>
    <property type="match status" value="1"/>
</dbReference>
<evidence type="ECO:0000259" key="1">
    <source>
        <dbReference type="PROSITE" id="PS51340"/>
    </source>
</evidence>
<dbReference type="SUPFAM" id="SSF141673">
    <property type="entry name" value="MOSC N-terminal domain-like"/>
    <property type="match status" value="1"/>
</dbReference>
<dbReference type="EMBL" id="JANFQO010000005">
    <property type="protein sequence ID" value="MCQ4164580.1"/>
    <property type="molecule type" value="Genomic_DNA"/>
</dbReference>
<dbReference type="PANTHER" id="PTHR14237">
    <property type="entry name" value="MOLYBDOPTERIN COFACTOR SULFURASE MOSC"/>
    <property type="match status" value="1"/>
</dbReference>
<sequence length="267" mass="28933">MTPTLSALHIFPVKSCAALSPAEVQVEPRGLAGDRRWMIVDPAGKFVTGRLYARMPLIRATPLAHGLRLEAPDAPALEIAFPAADAPRLAVEVWKSRVDAVCAGAAADAWISRVLGTGLRLVHMDQAAQRAVSADYGRPGDEVSFADGFPHLLISQAALDQLNTRLSTPVSMLNFRPNLVVSGTAPHAEDDWKRIRIGEVEFDLVKPCTRCVFTTVDPLRGERRDDGEPLKTLTSYRRTPAGVTFGQNLIARGQGVIRVGDRVEVLA</sequence>
<dbReference type="Pfam" id="PF03473">
    <property type="entry name" value="MOSC"/>
    <property type="match status" value="1"/>
</dbReference>
<accession>A0ABT1QQL2</accession>
<dbReference type="Pfam" id="PF03476">
    <property type="entry name" value="MOSC_N"/>
    <property type="match status" value="1"/>
</dbReference>